<name>A0A6F9XIB8_9LACO</name>
<dbReference type="EMBL" id="BLAM01000006">
    <property type="protein sequence ID" value="GET05013.1"/>
    <property type="molecule type" value="Genomic_DNA"/>
</dbReference>
<organism evidence="1">
    <name type="scientific">Ligilactobacillus agilis</name>
    <dbReference type="NCBI Taxonomy" id="1601"/>
    <lineage>
        <taxon>Bacteria</taxon>
        <taxon>Bacillati</taxon>
        <taxon>Bacillota</taxon>
        <taxon>Bacilli</taxon>
        <taxon>Lactobacillales</taxon>
        <taxon>Lactobacillaceae</taxon>
        <taxon>Ligilactobacillus</taxon>
    </lineage>
</organism>
<sequence>MLAAEKVRQKLLKADFTDDVMFGMAMARFRFCKRFLQAVLPKYNFDHIELIPQK</sequence>
<comment type="caution">
    <text evidence="1">The sequence shown here is derived from an EMBL/GenBank/DDBJ whole genome shotgun (WGS) entry which is preliminary data.</text>
</comment>
<dbReference type="Proteomes" id="UP000494265">
    <property type="component" value="Unassembled WGS sequence"/>
</dbReference>
<accession>A0A6F9XIB8</accession>
<evidence type="ECO:0000313" key="1">
    <source>
        <dbReference type="EMBL" id="GET05013.1"/>
    </source>
</evidence>
<proteinExistence type="predicted"/>
<protein>
    <submittedName>
        <fullName evidence="1">Uncharacterized protein</fullName>
    </submittedName>
</protein>
<reference evidence="1" key="1">
    <citation type="submission" date="2019-10" db="EMBL/GenBank/DDBJ databases">
        <title>Lactobacillus agilis SY212 Whole Genome Sequencing Project.</title>
        <authorList>
            <person name="Suzuki S."/>
            <person name="Endo A."/>
            <person name="Maeno S."/>
            <person name="Shiwa Y."/>
            <person name="Matsutani M."/>
            <person name="Kajikawa A."/>
        </authorList>
    </citation>
    <scope>NUCLEOTIDE SEQUENCE</scope>
    <source>
        <strain evidence="1">SY212</strain>
    </source>
</reference>
<dbReference type="AlphaFoldDB" id="A0A6F9XIB8"/>
<gene>
    <name evidence="1" type="ORF">SY212_00430</name>
</gene>